<accession>A0A0M4T0E7</accession>
<dbReference type="AlphaFoldDB" id="A0A0M4T0E7"/>
<sequence>MGKKHHKKAIDSLTQRIQEHQEKIRLESEKDLPDEGLIKHWEKEIRAFEKAIQQARKRLE</sequence>
<proteinExistence type="predicted"/>
<dbReference type="EMBL" id="CP012036">
    <property type="protein sequence ID" value="ALF55446.1"/>
    <property type="molecule type" value="Genomic_DNA"/>
</dbReference>
<reference evidence="2 3" key="2">
    <citation type="journal article" date="2016" name="Genome Announc.">
        <title>Draft Genome Sequence of the N2-Fixing Cyanobacterium Nostoc piscinale CENA21, Isolated from the Brazilian Amazon Floodplain.</title>
        <authorList>
            <person name="Leao T."/>
            <person name="Guimaraes P.I."/>
            <person name="de Melo A.G."/>
            <person name="Ramos R.T."/>
            <person name="Leao P.N."/>
            <person name="Silva A."/>
            <person name="Fiore M.F."/>
            <person name="Schneider M.P."/>
        </authorList>
    </citation>
    <scope>NUCLEOTIDE SEQUENCE [LARGE SCALE GENOMIC DNA]</scope>
    <source>
        <strain evidence="2 3">CENA21</strain>
    </source>
</reference>
<name>A0A0M4T0E7_9NOSO</name>
<dbReference type="STRING" id="224013.ACX27_25650"/>
<evidence type="ECO:0000313" key="3">
    <source>
        <dbReference type="Proteomes" id="UP000062645"/>
    </source>
</evidence>
<evidence type="ECO:0000313" key="2">
    <source>
        <dbReference type="EMBL" id="ALF55446.1"/>
    </source>
</evidence>
<reference evidence="3" key="1">
    <citation type="submission" date="2015-07" db="EMBL/GenBank/DDBJ databases">
        <title>Genome Of Nitrogen-Fixing Cyanobacterium Nostoc piscinale CENA21 From Solimoes/Amazon River Floodplain Sediments And Comparative Genomics To Uncover Biosynthetic Natural Products Potential.</title>
        <authorList>
            <person name="Leao T.F."/>
            <person name="Leao P.N."/>
            <person name="Guimaraes P.I."/>
            <person name="de Melo A.G.C."/>
            <person name="Ramos R.T.J."/>
            <person name="Silva A."/>
            <person name="Fiore M.F."/>
            <person name="Schneider M.P.C."/>
        </authorList>
    </citation>
    <scope>NUCLEOTIDE SEQUENCE [LARGE SCALE GENOMIC DNA]</scope>
    <source>
        <strain evidence="3">CENA21</strain>
    </source>
</reference>
<dbReference type="Proteomes" id="UP000062645">
    <property type="component" value="Chromosome"/>
</dbReference>
<feature type="coiled-coil region" evidence="1">
    <location>
        <begin position="3"/>
        <end position="58"/>
    </location>
</feature>
<keyword evidence="3" id="KW-1185">Reference proteome</keyword>
<keyword evidence="1" id="KW-0175">Coiled coil</keyword>
<protein>
    <submittedName>
        <fullName evidence="2">Uncharacterized protein</fullName>
    </submittedName>
</protein>
<dbReference type="PATRIC" id="fig|224013.5.peg.6148"/>
<organism evidence="2 3">
    <name type="scientific">Nostoc piscinale CENA21</name>
    <dbReference type="NCBI Taxonomy" id="224013"/>
    <lineage>
        <taxon>Bacteria</taxon>
        <taxon>Bacillati</taxon>
        <taxon>Cyanobacteriota</taxon>
        <taxon>Cyanophyceae</taxon>
        <taxon>Nostocales</taxon>
        <taxon>Nostocaceae</taxon>
        <taxon>Nostoc</taxon>
    </lineage>
</organism>
<gene>
    <name evidence="2" type="ORF">ACX27_25650</name>
</gene>
<dbReference type="KEGG" id="npz:ACX27_25650"/>
<dbReference type="OrthoDB" id="465604at2"/>
<evidence type="ECO:0000256" key="1">
    <source>
        <dbReference type="SAM" id="Coils"/>
    </source>
</evidence>
<dbReference type="RefSeq" id="WP_062296610.1">
    <property type="nucleotide sequence ID" value="NZ_CP012036.1"/>
</dbReference>